<dbReference type="GO" id="GO:0005737">
    <property type="term" value="C:cytoplasm"/>
    <property type="evidence" value="ECO:0007669"/>
    <property type="project" value="TreeGrafter"/>
</dbReference>
<feature type="compositionally biased region" description="Polar residues" evidence="7">
    <location>
        <begin position="341"/>
        <end position="360"/>
    </location>
</feature>
<dbReference type="FunFam" id="1.25.10.10:FF:000237">
    <property type="entry name" value="Pumilio homolog 9"/>
    <property type="match status" value="1"/>
</dbReference>
<accession>A0A9N8YKA4</accession>
<dbReference type="Pfam" id="PF00642">
    <property type="entry name" value="zf-CCCH"/>
    <property type="match status" value="1"/>
</dbReference>
<organism evidence="10 11">
    <name type="scientific">Diversispora eburnea</name>
    <dbReference type="NCBI Taxonomy" id="1213867"/>
    <lineage>
        <taxon>Eukaryota</taxon>
        <taxon>Fungi</taxon>
        <taxon>Fungi incertae sedis</taxon>
        <taxon>Mucoromycota</taxon>
        <taxon>Glomeromycotina</taxon>
        <taxon>Glomeromycetes</taxon>
        <taxon>Diversisporales</taxon>
        <taxon>Diversisporaceae</taxon>
        <taxon>Diversispora</taxon>
    </lineage>
</organism>
<keyword evidence="3 6" id="KW-0863">Zinc-finger</keyword>
<feature type="domain" description="PUM-HD" evidence="9">
    <location>
        <begin position="498"/>
        <end position="842"/>
    </location>
</feature>
<dbReference type="Gene3D" id="4.10.1000.10">
    <property type="entry name" value="Zinc finger, CCCH-type"/>
    <property type="match status" value="1"/>
</dbReference>
<feature type="zinc finger region" description="C3H1-type" evidence="6">
    <location>
        <begin position="399"/>
        <end position="426"/>
    </location>
</feature>
<feature type="repeat" description="Pumilio" evidence="5">
    <location>
        <begin position="772"/>
        <end position="810"/>
    </location>
</feature>
<feature type="domain" description="C3H1-type" evidence="8">
    <location>
        <begin position="399"/>
        <end position="426"/>
    </location>
</feature>
<dbReference type="SMART" id="SM00025">
    <property type="entry name" value="Pumilio"/>
    <property type="match status" value="8"/>
</dbReference>
<evidence type="ECO:0000256" key="6">
    <source>
        <dbReference type="PROSITE-ProRule" id="PRU00723"/>
    </source>
</evidence>
<dbReference type="InterPro" id="IPR011989">
    <property type="entry name" value="ARM-like"/>
</dbReference>
<dbReference type="SUPFAM" id="SSF48371">
    <property type="entry name" value="ARM repeat"/>
    <property type="match status" value="1"/>
</dbReference>
<feature type="region of interest" description="Disordered" evidence="7">
    <location>
        <begin position="98"/>
        <end position="144"/>
    </location>
</feature>
<dbReference type="InterPro" id="IPR000571">
    <property type="entry name" value="Znf_CCCH"/>
</dbReference>
<feature type="region of interest" description="Disordered" evidence="7">
    <location>
        <begin position="340"/>
        <end position="362"/>
    </location>
</feature>
<dbReference type="GO" id="GO:0003729">
    <property type="term" value="F:mRNA binding"/>
    <property type="evidence" value="ECO:0007669"/>
    <property type="project" value="TreeGrafter"/>
</dbReference>
<dbReference type="GO" id="GO:0008270">
    <property type="term" value="F:zinc ion binding"/>
    <property type="evidence" value="ECO:0007669"/>
    <property type="project" value="UniProtKB-KW"/>
</dbReference>
<dbReference type="PROSITE" id="PS50302">
    <property type="entry name" value="PUM"/>
    <property type="match status" value="7"/>
</dbReference>
<feature type="repeat" description="Pumilio" evidence="5">
    <location>
        <begin position="736"/>
        <end position="771"/>
    </location>
</feature>
<comment type="caution">
    <text evidence="10">The sequence shown here is derived from an EMBL/GenBank/DDBJ whole genome shotgun (WGS) entry which is preliminary data.</text>
</comment>
<evidence type="ECO:0000259" key="8">
    <source>
        <dbReference type="PROSITE" id="PS50103"/>
    </source>
</evidence>
<dbReference type="CDD" id="cd07920">
    <property type="entry name" value="Pumilio"/>
    <property type="match status" value="1"/>
</dbReference>
<feature type="repeat" description="Pumilio" evidence="5">
    <location>
        <begin position="663"/>
        <end position="699"/>
    </location>
</feature>
<keyword evidence="11" id="KW-1185">Reference proteome</keyword>
<evidence type="ECO:0000259" key="9">
    <source>
        <dbReference type="PROSITE" id="PS50303"/>
    </source>
</evidence>
<sequence>MAPEPTTLLPSNNLFPLNSYSKAIPTVGSYSYLPTISSSSAKNRPSLGTTSVSKSSPPPSNVELKRHQCKEQKKFYEKHIKILELELRHLKEQEELLDGSSASSNAPLSPAINDTRARSNTIPVSSRSVPISRRNSNNQPDKPMLPEIEKLNLDFACTSKGKGSLPHILESKAVNSSNHDTTSLFPQFNGNFLLDDEGEPSTELNKPNSSSSNIRRYLQMHSDDDKFPILVRRDSFPGMLSASSAALDLAPLPQSPSRNRGLDSIRNNDLLSHQLQSCGLPNDLPTSRVHLEKLVPIFDSAVASKNNTVTIAPSNNTTSIANNSSNGLIKYESRKKLDNLVSDNSTNKPRVPKLSNSNPDLASASRLFGRPTTTFNNQAANEILGETENQITSQPSSDLNGNGVCRFFQQGFCSRGERCQYAHTHVYNGGVAPVSMAQMNNYPGATAPINNAASLYGQYGIVFPGASGYGYNQNAALNMASLNTRSTMQTNTVAIPKINHKRSSTDLEANRFAGVLLDDLVGEIYSLCKDQHGCRFLQKKLEEKNDRYLSIIFNEVFSHFVELMTDPFGNYLCQKLLEYCNDDQRTIIVETVAPELVNISLNMHGTRAVQKMIEFLSTPKQIHFVIVALNPSVVTLIKDLNGNHVIQKCLHRLSSEDNQFIYNVVSQNCIEVATHRHGCCVLQRCIDHASESQKAQLVTEITYNVLTLVQDPYGNYVVQYVLDLGDARFTNALIRKFIGCVCMLSQQKFSSNVIEKCIRVAEPKTRKYLIEEMLNKSKLDKLLRDSFANYVVQTSLDYADPVQRVQRIQGKLQREQMQTWTTINNINMNMLRLPVNGLSNFSNIGMVGVNDFAQGYPYF</sequence>
<dbReference type="PROSITE" id="PS50303">
    <property type="entry name" value="PUM_HD"/>
    <property type="match status" value="1"/>
</dbReference>
<keyword evidence="2" id="KW-0677">Repeat</keyword>
<dbReference type="AlphaFoldDB" id="A0A9N8YKA4"/>
<dbReference type="PANTHER" id="PTHR12537">
    <property type="entry name" value="RNA BINDING PROTEIN PUMILIO-RELATED"/>
    <property type="match status" value="1"/>
</dbReference>
<reference evidence="10" key="1">
    <citation type="submission" date="2021-06" db="EMBL/GenBank/DDBJ databases">
        <authorList>
            <person name="Kallberg Y."/>
            <person name="Tangrot J."/>
            <person name="Rosling A."/>
        </authorList>
    </citation>
    <scope>NUCLEOTIDE SEQUENCE</scope>
    <source>
        <strain evidence="10">AZ414A</strain>
    </source>
</reference>
<dbReference type="InterPro" id="IPR033712">
    <property type="entry name" value="Pumilio_RNA-bd"/>
</dbReference>
<protein>
    <submittedName>
        <fullName evidence="10">8891_t:CDS:1</fullName>
    </submittedName>
</protein>
<dbReference type="InterPro" id="IPR016024">
    <property type="entry name" value="ARM-type_fold"/>
</dbReference>
<feature type="compositionally biased region" description="Low complexity" evidence="7">
    <location>
        <begin position="122"/>
        <end position="138"/>
    </location>
</feature>
<dbReference type="Proteomes" id="UP000789706">
    <property type="component" value="Unassembled WGS sequence"/>
</dbReference>
<evidence type="ECO:0000313" key="11">
    <source>
        <dbReference type="Proteomes" id="UP000789706"/>
    </source>
</evidence>
<dbReference type="EMBL" id="CAJVPK010000050">
    <property type="protein sequence ID" value="CAG8438234.1"/>
    <property type="molecule type" value="Genomic_DNA"/>
</dbReference>
<evidence type="ECO:0000256" key="1">
    <source>
        <dbReference type="ARBA" id="ARBA00022723"/>
    </source>
</evidence>
<dbReference type="PANTHER" id="PTHR12537:SF13">
    <property type="entry name" value="PUMILIO HOMOLOGY DOMAIN FAMILY MEMBER 4"/>
    <property type="match status" value="1"/>
</dbReference>
<feature type="compositionally biased region" description="Polar residues" evidence="7">
    <location>
        <begin position="41"/>
        <end position="50"/>
    </location>
</feature>
<evidence type="ECO:0000313" key="10">
    <source>
        <dbReference type="EMBL" id="CAG8438234.1"/>
    </source>
</evidence>
<dbReference type="InterPro" id="IPR033133">
    <property type="entry name" value="PUM-HD"/>
</dbReference>
<dbReference type="OrthoDB" id="668540at2759"/>
<keyword evidence="4 6" id="KW-0862">Zinc</keyword>
<proteinExistence type="predicted"/>
<feature type="region of interest" description="Disordered" evidence="7">
    <location>
        <begin position="38"/>
        <end position="67"/>
    </location>
</feature>
<dbReference type="InterPro" id="IPR036855">
    <property type="entry name" value="Znf_CCCH_sf"/>
</dbReference>
<dbReference type="PROSITE" id="PS50103">
    <property type="entry name" value="ZF_C3H1"/>
    <property type="match status" value="1"/>
</dbReference>
<evidence type="ECO:0000256" key="7">
    <source>
        <dbReference type="SAM" id="MobiDB-lite"/>
    </source>
</evidence>
<name>A0A9N8YKA4_9GLOM</name>
<evidence type="ECO:0000256" key="2">
    <source>
        <dbReference type="ARBA" id="ARBA00022737"/>
    </source>
</evidence>
<evidence type="ECO:0000256" key="4">
    <source>
        <dbReference type="ARBA" id="ARBA00022833"/>
    </source>
</evidence>
<feature type="repeat" description="Pumilio" evidence="5">
    <location>
        <begin position="555"/>
        <end position="590"/>
    </location>
</feature>
<evidence type="ECO:0000256" key="5">
    <source>
        <dbReference type="PROSITE-ProRule" id="PRU00317"/>
    </source>
</evidence>
<dbReference type="Pfam" id="PF00806">
    <property type="entry name" value="PUF"/>
    <property type="match status" value="8"/>
</dbReference>
<keyword evidence="1 6" id="KW-0479">Metal-binding</keyword>
<dbReference type="SMART" id="SM00356">
    <property type="entry name" value="ZnF_C3H1"/>
    <property type="match status" value="1"/>
</dbReference>
<feature type="repeat" description="Pumilio" evidence="5">
    <location>
        <begin position="591"/>
        <end position="627"/>
    </location>
</feature>
<feature type="repeat" description="Pumilio" evidence="5">
    <location>
        <begin position="519"/>
        <end position="554"/>
    </location>
</feature>
<gene>
    <name evidence="10" type="ORF">DEBURN_LOCUS1215</name>
</gene>
<dbReference type="SUPFAM" id="SSF90229">
    <property type="entry name" value="CCCH zinc finger"/>
    <property type="match status" value="1"/>
</dbReference>
<dbReference type="InterPro" id="IPR001313">
    <property type="entry name" value="Pumilio_RNA-bd_rpt"/>
</dbReference>
<dbReference type="GO" id="GO:0010608">
    <property type="term" value="P:post-transcriptional regulation of gene expression"/>
    <property type="evidence" value="ECO:0007669"/>
    <property type="project" value="TreeGrafter"/>
</dbReference>
<feature type="repeat" description="Pumilio" evidence="5">
    <location>
        <begin position="700"/>
        <end position="735"/>
    </location>
</feature>
<evidence type="ECO:0000256" key="3">
    <source>
        <dbReference type="ARBA" id="ARBA00022771"/>
    </source>
</evidence>
<feature type="compositionally biased region" description="Low complexity" evidence="7">
    <location>
        <begin position="100"/>
        <end position="111"/>
    </location>
</feature>
<dbReference type="Gene3D" id="1.25.10.10">
    <property type="entry name" value="Leucine-rich Repeat Variant"/>
    <property type="match status" value="1"/>
</dbReference>